<name>A0A160T9X1_9ZZZZ</name>
<evidence type="ECO:0000259" key="2">
    <source>
        <dbReference type="Pfam" id="PF13439"/>
    </source>
</evidence>
<evidence type="ECO:0000256" key="1">
    <source>
        <dbReference type="ARBA" id="ARBA00022679"/>
    </source>
</evidence>
<dbReference type="EC" id="2.4.1.-" evidence="3"/>
<keyword evidence="3" id="KW-0328">Glycosyltransferase</keyword>
<dbReference type="EMBL" id="CZQC01000015">
    <property type="protein sequence ID" value="CUS40451.1"/>
    <property type="molecule type" value="Genomic_DNA"/>
</dbReference>
<proteinExistence type="predicted"/>
<evidence type="ECO:0000313" key="3">
    <source>
        <dbReference type="EMBL" id="CUS40451.1"/>
    </source>
</evidence>
<dbReference type="Gene3D" id="3.40.50.2000">
    <property type="entry name" value="Glycogen Phosphorylase B"/>
    <property type="match status" value="2"/>
</dbReference>
<dbReference type="PANTHER" id="PTHR46401">
    <property type="entry name" value="GLYCOSYLTRANSFERASE WBBK-RELATED"/>
    <property type="match status" value="1"/>
</dbReference>
<dbReference type="SUPFAM" id="SSF53756">
    <property type="entry name" value="UDP-Glycosyltransferase/glycogen phosphorylase"/>
    <property type="match status" value="1"/>
</dbReference>
<dbReference type="GO" id="GO:0009103">
    <property type="term" value="P:lipopolysaccharide biosynthetic process"/>
    <property type="evidence" value="ECO:0007669"/>
    <property type="project" value="TreeGrafter"/>
</dbReference>
<dbReference type="InterPro" id="IPR028098">
    <property type="entry name" value="Glyco_trans_4-like_N"/>
</dbReference>
<dbReference type="AlphaFoldDB" id="A0A160T9X1"/>
<dbReference type="CDD" id="cd03794">
    <property type="entry name" value="GT4_WbuB-like"/>
    <property type="match status" value="1"/>
</dbReference>
<organism evidence="3">
    <name type="scientific">hydrothermal vent metagenome</name>
    <dbReference type="NCBI Taxonomy" id="652676"/>
    <lineage>
        <taxon>unclassified sequences</taxon>
        <taxon>metagenomes</taxon>
        <taxon>ecological metagenomes</taxon>
    </lineage>
</organism>
<accession>A0A160T9X1</accession>
<protein>
    <submittedName>
        <fullName evidence="3">Glycosyltransferase</fullName>
        <ecNumber evidence="3">2.4.1.-</ecNumber>
    </submittedName>
</protein>
<keyword evidence="1 3" id="KW-0808">Transferase</keyword>
<reference evidence="3" key="1">
    <citation type="submission" date="2015-10" db="EMBL/GenBank/DDBJ databases">
        <authorList>
            <person name="Gilbert D.G."/>
        </authorList>
    </citation>
    <scope>NUCLEOTIDE SEQUENCE</scope>
</reference>
<dbReference type="Pfam" id="PF13439">
    <property type="entry name" value="Glyco_transf_4"/>
    <property type="match status" value="1"/>
</dbReference>
<sequence length="412" mass="46073">MVAACPFPANHGSPASIREMSEALVSLGHDVHIVTYPISEDIPVTGPTIHRVPRVPFSKSNAIKVGPALDKFFFNPFMVLKLIYVIFKYKIDVIHAHNYEGVLIGWLAKLITRKPLLYNAVNSMADELPTYDFFKNKDLARKLAWVLDKTLPFRGDHVTTVSDDLKHFLVDLGIEKEKITVLPAGVFPEMFDESDPQSIYDRHGLNADGMYMMYTGSLDAFQRIDYLIDTAARVIKIEPTAKLLIVCNIDNPDAKNKYLDYAASLGIADNVLFFDHVPLDELSSYLAIANVAIIPRPECPGHPVKVLNYMSARKAIAGFVGGAKGLTHNKDALIVANHDLDALAEQVVVLLRDKELRIRLGNSARDVVDQFYTWGRLAQGLDVIYDHLLGRVDESEFRSNLSEFVLENYSNS</sequence>
<dbReference type="PANTHER" id="PTHR46401:SF2">
    <property type="entry name" value="GLYCOSYLTRANSFERASE WBBK-RELATED"/>
    <property type="match status" value="1"/>
</dbReference>
<gene>
    <name evidence="3" type="ORF">MGWOODY_Tha1555</name>
</gene>
<dbReference type="GO" id="GO:0016757">
    <property type="term" value="F:glycosyltransferase activity"/>
    <property type="evidence" value="ECO:0007669"/>
    <property type="project" value="UniProtKB-KW"/>
</dbReference>
<feature type="domain" description="Glycosyltransferase subfamily 4-like N-terminal" evidence="2">
    <location>
        <begin position="15"/>
        <end position="186"/>
    </location>
</feature>
<dbReference type="Pfam" id="PF13692">
    <property type="entry name" value="Glyco_trans_1_4"/>
    <property type="match status" value="1"/>
</dbReference>